<dbReference type="SUPFAM" id="SSF53335">
    <property type="entry name" value="S-adenosyl-L-methionine-dependent methyltransferases"/>
    <property type="match status" value="1"/>
</dbReference>
<dbReference type="AlphaFoldDB" id="A0A0F9AZ42"/>
<proteinExistence type="predicted"/>
<sequence>MRQAFLRGTRPSNAVLSEPLLIHELVHKDHGMWMTDLPEELNQIEELMFTVEPAGSVLVGGLGLGILPTKVAWRAEVDHVTVIELDKDIIKLCANGADFDVVEADITNYLRTTSDRFDFYLLDTWQGTNEGTWWSEAMPMRRLIRQRWGTRPVVHCWAEDIMQGQIFQALTTKSPHWYTKHLPVPMYEKEARSFLRNVGLPTWEKRYGKAVDKATQEQE</sequence>
<feature type="non-terminal residue" evidence="1">
    <location>
        <position position="1"/>
    </location>
</feature>
<dbReference type="InterPro" id="IPR029063">
    <property type="entry name" value="SAM-dependent_MTases_sf"/>
</dbReference>
<evidence type="ECO:0008006" key="2">
    <source>
        <dbReference type="Google" id="ProtNLM"/>
    </source>
</evidence>
<protein>
    <recommendedName>
        <fullName evidence="2">PABS domain-containing protein</fullName>
    </recommendedName>
</protein>
<gene>
    <name evidence="1" type="ORF">LCGC14_2791180</name>
</gene>
<dbReference type="Gene3D" id="3.40.50.150">
    <property type="entry name" value="Vaccinia Virus protein VP39"/>
    <property type="match status" value="1"/>
</dbReference>
<reference evidence="1" key="1">
    <citation type="journal article" date="2015" name="Nature">
        <title>Complex archaea that bridge the gap between prokaryotes and eukaryotes.</title>
        <authorList>
            <person name="Spang A."/>
            <person name="Saw J.H."/>
            <person name="Jorgensen S.L."/>
            <person name="Zaremba-Niedzwiedzka K."/>
            <person name="Martijn J."/>
            <person name="Lind A.E."/>
            <person name="van Eijk R."/>
            <person name="Schleper C."/>
            <person name="Guy L."/>
            <person name="Ettema T.J."/>
        </authorList>
    </citation>
    <scope>NUCLEOTIDE SEQUENCE</scope>
</reference>
<evidence type="ECO:0000313" key="1">
    <source>
        <dbReference type="EMBL" id="KKK83659.1"/>
    </source>
</evidence>
<accession>A0A0F9AZ42</accession>
<comment type="caution">
    <text evidence="1">The sequence shown here is derived from an EMBL/GenBank/DDBJ whole genome shotgun (WGS) entry which is preliminary data.</text>
</comment>
<dbReference type="EMBL" id="LAZR01052119">
    <property type="protein sequence ID" value="KKK83659.1"/>
    <property type="molecule type" value="Genomic_DNA"/>
</dbReference>
<organism evidence="1">
    <name type="scientific">marine sediment metagenome</name>
    <dbReference type="NCBI Taxonomy" id="412755"/>
    <lineage>
        <taxon>unclassified sequences</taxon>
        <taxon>metagenomes</taxon>
        <taxon>ecological metagenomes</taxon>
    </lineage>
</organism>
<name>A0A0F9AZ42_9ZZZZ</name>